<reference evidence="1 2" key="1">
    <citation type="submission" date="2015-01" db="EMBL/GenBank/DDBJ databases">
        <title>Evolution of Trichinella species and genotypes.</title>
        <authorList>
            <person name="Korhonen P.K."/>
            <person name="Edoardo P."/>
            <person name="Giuseppe L.R."/>
            <person name="Gasser R.B."/>
        </authorList>
    </citation>
    <scope>NUCLEOTIDE SEQUENCE [LARGE SCALE GENOMIC DNA]</scope>
    <source>
        <strain evidence="1">ISS1980</strain>
    </source>
</reference>
<evidence type="ECO:0000313" key="1">
    <source>
        <dbReference type="EMBL" id="KRZ70610.1"/>
    </source>
</evidence>
<dbReference type="EMBL" id="JYDO01000111">
    <property type="protein sequence ID" value="KRZ70610.1"/>
    <property type="molecule type" value="Genomic_DNA"/>
</dbReference>
<organism evidence="1 2">
    <name type="scientific">Trichinella papuae</name>
    <dbReference type="NCBI Taxonomy" id="268474"/>
    <lineage>
        <taxon>Eukaryota</taxon>
        <taxon>Metazoa</taxon>
        <taxon>Ecdysozoa</taxon>
        <taxon>Nematoda</taxon>
        <taxon>Enoplea</taxon>
        <taxon>Dorylaimia</taxon>
        <taxon>Trichinellida</taxon>
        <taxon>Trichinellidae</taxon>
        <taxon>Trichinella</taxon>
    </lineage>
</organism>
<sequence length="64" mass="7560">MIYNIIVFLRKLINDTLVDDSNSVFKIERHYSSLTFDFVTLKQSLTYEYIDGDKRARPGERLVT</sequence>
<accession>A0A0V1MGG8</accession>
<gene>
    <name evidence="1" type="ORF">T10_4091</name>
</gene>
<comment type="caution">
    <text evidence="1">The sequence shown here is derived from an EMBL/GenBank/DDBJ whole genome shotgun (WGS) entry which is preliminary data.</text>
</comment>
<proteinExistence type="predicted"/>
<name>A0A0V1MGG8_9BILA</name>
<protein>
    <submittedName>
        <fullName evidence="1">Uncharacterized protein</fullName>
    </submittedName>
</protein>
<keyword evidence="2" id="KW-1185">Reference proteome</keyword>
<evidence type="ECO:0000313" key="2">
    <source>
        <dbReference type="Proteomes" id="UP000054843"/>
    </source>
</evidence>
<dbReference type="Proteomes" id="UP000054843">
    <property type="component" value="Unassembled WGS sequence"/>
</dbReference>
<dbReference type="AlphaFoldDB" id="A0A0V1MGG8"/>